<feature type="region of interest" description="Disordered" evidence="1">
    <location>
        <begin position="1"/>
        <end position="51"/>
    </location>
</feature>
<name>G8JRP0_ERECY</name>
<dbReference type="eggNOG" id="KOG4174">
    <property type="taxonomic scope" value="Eukaryota"/>
</dbReference>
<accession>G8JRP0</accession>
<gene>
    <name evidence="3" type="ordered locus">Ecym_3318</name>
</gene>
<dbReference type="InterPro" id="IPR019446">
    <property type="entry name" value="BMT5-like"/>
</dbReference>
<dbReference type="KEGG" id="erc:Ecym_3318"/>
<dbReference type="HOGENOM" id="CLU_035438_1_0_1"/>
<reference evidence="4" key="1">
    <citation type="journal article" date="2012" name="G3 (Bethesda)">
        <title>Pichia sorbitophila, an interspecies yeast hybrid reveals early steps of genome resolution following polyploidization.</title>
        <authorList>
            <person name="Leh Louis V."/>
            <person name="Despons L."/>
            <person name="Friedrich A."/>
            <person name="Martin T."/>
            <person name="Durrens P."/>
            <person name="Casaregola S."/>
            <person name="Neuveglise C."/>
            <person name="Fairhead C."/>
            <person name="Marck C."/>
            <person name="Cruz J.A."/>
            <person name="Straub M.L."/>
            <person name="Kugler V."/>
            <person name="Sacerdot C."/>
            <person name="Uzunov Z."/>
            <person name="Thierry A."/>
            <person name="Weiss S."/>
            <person name="Bleykasten C."/>
            <person name="De Montigny J."/>
            <person name="Jacques N."/>
            <person name="Jung P."/>
            <person name="Lemaire M."/>
            <person name="Mallet S."/>
            <person name="Morel G."/>
            <person name="Richard G.F."/>
            <person name="Sarkar A."/>
            <person name="Savel G."/>
            <person name="Schacherer J."/>
            <person name="Seret M.L."/>
            <person name="Talla E."/>
            <person name="Samson G."/>
            <person name="Jubin C."/>
            <person name="Poulain J."/>
            <person name="Vacherie B."/>
            <person name="Barbe V."/>
            <person name="Pelletier E."/>
            <person name="Sherman D.J."/>
            <person name="Westhof E."/>
            <person name="Weissenbach J."/>
            <person name="Baret P.V."/>
            <person name="Wincker P."/>
            <person name="Gaillardin C."/>
            <person name="Dujon B."/>
            <person name="Souciet J.L."/>
        </authorList>
    </citation>
    <scope>NUCLEOTIDE SEQUENCE [LARGE SCALE GENOMIC DNA]</scope>
    <source>
        <strain evidence="4">CBS 270.75 / DBVPG 7215 / KCTC 17166 / NRRL Y-17582</strain>
    </source>
</reference>
<protein>
    <recommendedName>
        <fullName evidence="2">25S rRNA (uridine-N(3))-methyltransferase BMT5-like domain-containing protein</fullName>
    </recommendedName>
</protein>
<organism evidence="3 4">
    <name type="scientific">Eremothecium cymbalariae (strain CBS 270.75 / DBVPG 7215 / KCTC 17166 / NRRL Y-17582)</name>
    <name type="common">Yeast</name>
    <dbReference type="NCBI Taxonomy" id="931890"/>
    <lineage>
        <taxon>Eukaryota</taxon>
        <taxon>Fungi</taxon>
        <taxon>Dikarya</taxon>
        <taxon>Ascomycota</taxon>
        <taxon>Saccharomycotina</taxon>
        <taxon>Saccharomycetes</taxon>
        <taxon>Saccharomycetales</taxon>
        <taxon>Saccharomycetaceae</taxon>
        <taxon>Eremothecium</taxon>
    </lineage>
</organism>
<dbReference type="STRING" id="931890.G8JRP0"/>
<dbReference type="AlphaFoldDB" id="G8JRP0"/>
<keyword evidence="4" id="KW-1185">Reference proteome</keyword>
<dbReference type="GO" id="GO:0005737">
    <property type="term" value="C:cytoplasm"/>
    <property type="evidence" value="ECO:0007669"/>
    <property type="project" value="TreeGrafter"/>
</dbReference>
<dbReference type="OMA" id="YPGYKHA"/>
<dbReference type="OrthoDB" id="273345at2759"/>
<feature type="domain" description="25S rRNA (uridine-N(3))-methyltransferase BMT5-like" evidence="2">
    <location>
        <begin position="67"/>
        <end position="275"/>
    </location>
</feature>
<dbReference type="GO" id="GO:0005730">
    <property type="term" value="C:nucleolus"/>
    <property type="evidence" value="ECO:0007669"/>
    <property type="project" value="EnsemblFungi"/>
</dbReference>
<evidence type="ECO:0000313" key="3">
    <source>
        <dbReference type="EMBL" id="AET38809.1"/>
    </source>
</evidence>
<dbReference type="RefSeq" id="XP_003645626.1">
    <property type="nucleotide sequence ID" value="XM_003645578.1"/>
</dbReference>
<proteinExistence type="predicted"/>
<dbReference type="GeneID" id="11472211"/>
<evidence type="ECO:0000259" key="2">
    <source>
        <dbReference type="Pfam" id="PF10354"/>
    </source>
</evidence>
<evidence type="ECO:0000256" key="1">
    <source>
        <dbReference type="SAM" id="MobiDB-lite"/>
    </source>
</evidence>
<dbReference type="Pfam" id="PF10354">
    <property type="entry name" value="BMT5-like"/>
    <property type="match status" value="1"/>
</dbReference>
<dbReference type="GO" id="GO:0070042">
    <property type="term" value="F:rRNA (uridine-N3-)-methyltransferase activity"/>
    <property type="evidence" value="ECO:0007669"/>
    <property type="project" value="EnsemblFungi"/>
</dbReference>
<sequence length="317" mass="36690">MARKLKGKANSKGLKGTLQRYQATEQAKSKHKRRHEYELKKGKPTKQAKRKELQRTFVPFERDATLLLVGEGDFSFAKSIVEQGYIKPENLIVTSYDSGTTEINLKYPHTFSENYDYLVSRGIKIFFRIDATKLISSFKLTKRTPWSKVLGPQWGSKPLNYIMFNFPHTGHSIKDQDRNIKEHQELVYGYFDSCNQLFQLVNNNSGPNCNSSMNGYSLDGEAQLNDDSGKVIISLFAGEPYESWKIKLLAKNNNFRLERSNKFEWSTYQGYNHKRTRSEQDTTVPAAQRDARIFIFEKSYKKRQSAQSLKDSDDEDD</sequence>
<dbReference type="FunCoup" id="G8JRP0">
    <property type="interactions" value="241"/>
</dbReference>
<dbReference type="InParanoid" id="G8JRP0"/>
<dbReference type="GO" id="GO:0070475">
    <property type="term" value="P:rRNA base methylation"/>
    <property type="evidence" value="ECO:0007669"/>
    <property type="project" value="EnsemblFungi"/>
</dbReference>
<evidence type="ECO:0000313" key="4">
    <source>
        <dbReference type="Proteomes" id="UP000006790"/>
    </source>
</evidence>
<dbReference type="EMBL" id="CP002499">
    <property type="protein sequence ID" value="AET38809.1"/>
    <property type="molecule type" value="Genomic_DNA"/>
</dbReference>
<dbReference type="Proteomes" id="UP000006790">
    <property type="component" value="Chromosome 3"/>
</dbReference>
<dbReference type="PANTHER" id="PTHR11538:SF26">
    <property type="entry name" value="FERREDOXIN-FOLD ANTICODON-BINDING DOMAIN-CONTAINING PROTEIN 1"/>
    <property type="match status" value="1"/>
</dbReference>
<dbReference type="PANTHER" id="PTHR11538">
    <property type="entry name" value="PHENYLALANYL-TRNA SYNTHETASE"/>
    <property type="match status" value="1"/>
</dbReference>